<feature type="region of interest" description="Disordered" evidence="1">
    <location>
        <begin position="1"/>
        <end position="146"/>
    </location>
</feature>
<feature type="compositionally biased region" description="Low complexity" evidence="1">
    <location>
        <begin position="123"/>
        <end position="134"/>
    </location>
</feature>
<feature type="compositionally biased region" description="Polar residues" evidence="1">
    <location>
        <begin position="107"/>
        <end position="122"/>
    </location>
</feature>
<keyword evidence="3" id="KW-1185">Reference proteome</keyword>
<comment type="caution">
    <text evidence="2">The sequence shown here is derived from an EMBL/GenBank/DDBJ whole genome shotgun (WGS) entry which is preliminary data.</text>
</comment>
<protein>
    <submittedName>
        <fullName evidence="2">Uncharacterized protein</fullName>
    </submittedName>
</protein>
<feature type="region of interest" description="Disordered" evidence="1">
    <location>
        <begin position="419"/>
        <end position="445"/>
    </location>
</feature>
<evidence type="ECO:0000313" key="3">
    <source>
        <dbReference type="Proteomes" id="UP000772434"/>
    </source>
</evidence>
<feature type="compositionally biased region" description="Polar residues" evidence="1">
    <location>
        <begin position="61"/>
        <end position="80"/>
    </location>
</feature>
<reference evidence="2" key="1">
    <citation type="submission" date="2020-11" db="EMBL/GenBank/DDBJ databases">
        <authorList>
            <consortium name="DOE Joint Genome Institute"/>
            <person name="Ahrendt S."/>
            <person name="Riley R."/>
            <person name="Andreopoulos W."/>
            <person name="Labutti K."/>
            <person name="Pangilinan J."/>
            <person name="Ruiz-Duenas F.J."/>
            <person name="Barrasa J.M."/>
            <person name="Sanchez-Garcia M."/>
            <person name="Camarero S."/>
            <person name="Miyauchi S."/>
            <person name="Serrano A."/>
            <person name="Linde D."/>
            <person name="Babiker R."/>
            <person name="Drula E."/>
            <person name="Ayuso-Fernandez I."/>
            <person name="Pacheco R."/>
            <person name="Padilla G."/>
            <person name="Ferreira P."/>
            <person name="Barriuso J."/>
            <person name="Kellner H."/>
            <person name="Castanera R."/>
            <person name="Alfaro M."/>
            <person name="Ramirez L."/>
            <person name="Pisabarro A.G."/>
            <person name="Kuo A."/>
            <person name="Tritt A."/>
            <person name="Lipzen A."/>
            <person name="He G."/>
            <person name="Yan M."/>
            <person name="Ng V."/>
            <person name="Cullen D."/>
            <person name="Martin F."/>
            <person name="Rosso M.-N."/>
            <person name="Henrissat B."/>
            <person name="Hibbett D."/>
            <person name="Martinez A.T."/>
            <person name="Grigoriev I.V."/>
        </authorList>
    </citation>
    <scope>NUCLEOTIDE SEQUENCE</scope>
    <source>
        <strain evidence="2">AH 40177</strain>
    </source>
</reference>
<feature type="compositionally biased region" description="Polar residues" evidence="1">
    <location>
        <begin position="712"/>
        <end position="730"/>
    </location>
</feature>
<feature type="compositionally biased region" description="Low complexity" evidence="1">
    <location>
        <begin position="47"/>
        <end position="60"/>
    </location>
</feature>
<accession>A0A9P5Q0H4</accession>
<feature type="region of interest" description="Disordered" evidence="1">
    <location>
        <begin position="712"/>
        <end position="781"/>
    </location>
</feature>
<feature type="region of interest" description="Disordered" evidence="1">
    <location>
        <begin position="360"/>
        <end position="394"/>
    </location>
</feature>
<feature type="compositionally biased region" description="Polar residues" evidence="1">
    <location>
        <begin position="369"/>
        <end position="392"/>
    </location>
</feature>
<dbReference type="AlphaFoldDB" id="A0A9P5Q0H4"/>
<evidence type="ECO:0000313" key="2">
    <source>
        <dbReference type="EMBL" id="KAF9075861.1"/>
    </source>
</evidence>
<feature type="region of interest" description="Disordered" evidence="1">
    <location>
        <begin position="196"/>
        <end position="220"/>
    </location>
</feature>
<feature type="region of interest" description="Disordered" evidence="1">
    <location>
        <begin position="463"/>
        <end position="521"/>
    </location>
</feature>
<evidence type="ECO:0000256" key="1">
    <source>
        <dbReference type="SAM" id="MobiDB-lite"/>
    </source>
</evidence>
<dbReference type="Proteomes" id="UP000772434">
    <property type="component" value="Unassembled WGS sequence"/>
</dbReference>
<dbReference type="EMBL" id="JADNRY010000008">
    <property type="protein sequence ID" value="KAF9075861.1"/>
    <property type="molecule type" value="Genomic_DNA"/>
</dbReference>
<feature type="compositionally biased region" description="Low complexity" evidence="1">
    <location>
        <begin position="199"/>
        <end position="216"/>
    </location>
</feature>
<organism evidence="2 3">
    <name type="scientific">Rhodocollybia butyracea</name>
    <dbReference type="NCBI Taxonomy" id="206335"/>
    <lineage>
        <taxon>Eukaryota</taxon>
        <taxon>Fungi</taxon>
        <taxon>Dikarya</taxon>
        <taxon>Basidiomycota</taxon>
        <taxon>Agaricomycotina</taxon>
        <taxon>Agaricomycetes</taxon>
        <taxon>Agaricomycetidae</taxon>
        <taxon>Agaricales</taxon>
        <taxon>Marasmiineae</taxon>
        <taxon>Omphalotaceae</taxon>
        <taxon>Rhodocollybia</taxon>
    </lineage>
</organism>
<feature type="compositionally biased region" description="Polar residues" evidence="1">
    <location>
        <begin position="466"/>
        <end position="475"/>
    </location>
</feature>
<feature type="compositionally biased region" description="Polar residues" evidence="1">
    <location>
        <begin position="135"/>
        <end position="146"/>
    </location>
</feature>
<feature type="compositionally biased region" description="Polar residues" evidence="1">
    <location>
        <begin position="760"/>
        <end position="776"/>
    </location>
</feature>
<feature type="region of interest" description="Disordered" evidence="1">
    <location>
        <begin position="662"/>
        <end position="688"/>
    </location>
</feature>
<feature type="compositionally biased region" description="Low complexity" evidence="1">
    <location>
        <begin position="499"/>
        <end position="515"/>
    </location>
</feature>
<feature type="compositionally biased region" description="Low complexity" evidence="1">
    <location>
        <begin position="741"/>
        <end position="759"/>
    </location>
</feature>
<sequence>MPDTAGDPAELDFVKKNNDGGVRIRRDGGAKRGPVGWEDDPSIPISQTPQRPRAATTTATYSGSQSTPAARSRKTPSINATVARAGTPEVPDNEDEDAGVTEAGNFPTRSQSPLLLPSSTANPPSLSPLSVSHLQKSTPSSLANSSPVVTTLLDQTEINSINGILNASPSSNAPTMKRKKSLLLGGLEALGIASKVTKSQPSQPMSSVSPESPVSPTRTISGVGNIAAAHKDKEGADMNWHLYYTLPPLSTSAQDPAFIAPLSTASDATSAPSTPTSIDFVNPNSVENRTSTFIPGATSTSSFSAVALDGIPLTRSFSIASVQSSNSFAYDDSFAQGLMFWGGTEYGNMRREWVVRKEKKANAADKENSLNSLNKPNVQQPEVDNNGHQDSPWSGMPIGAEEVWNNFLLGRFSVSRDDIYDKKSGSSESNTKGKTRSDTDASGIGFRKSPQQRLIIKRLRDDGVIMTSQSGPNTKQPRDIPSIPEDITGPSVSLEPNRSPASTSKASAISSTGTSSRRHFDSQHPTIVVHKHSKVPAFSISRQHRLSKDSPTTTFQPTSGVRLNVVLLAQRDVQEAFTNTETTKRLGTVLDRHQAVRAAFPEHTKGRTETVHQVKSAGQVELGRADTGVGPRYVNRPLGLGSVRGSVSGSVGTRSAPVFQSKVRQMSEVEEAERTGLGGSRSPGQSRENYKRAYGTLEQPPDIIFRADLRSRVSSAGSQTQDGTVPSKPSSILKRFLPWDSSSASSSKSSTTNSAAQSTVGSTRRTTPTQPTNSEVSPYVPPWLTVSSREQKEMQRHVLGQLEHSFENVGLLPAKDKKNSRKSNPIAKLSLRKKDDVLSCVPANSFFMLVPLWPAETDAYSHRLFPFENPAIPVDDRRYLLVFYKELPEPSKGHSPSANETRKIFPGFRALARQVTYSELQGTGVRVPEHGVSCYTFA</sequence>
<dbReference type="OrthoDB" id="3357948at2759"/>
<name>A0A9P5Q0H4_9AGAR</name>
<proteinExistence type="predicted"/>
<feature type="compositionally biased region" description="Basic and acidic residues" evidence="1">
    <location>
        <begin position="12"/>
        <end position="30"/>
    </location>
</feature>
<gene>
    <name evidence="2" type="ORF">BDP27DRAFT_962277</name>
</gene>